<comment type="caution">
    <text evidence="3">The sequence shown here is derived from an EMBL/GenBank/DDBJ whole genome shotgun (WGS) entry which is preliminary data.</text>
</comment>
<accession>A0A0R2B560</accession>
<evidence type="ECO:0000313" key="3">
    <source>
        <dbReference type="EMBL" id="KRM70316.1"/>
    </source>
</evidence>
<evidence type="ECO:0000256" key="1">
    <source>
        <dbReference type="SAM" id="MobiDB-lite"/>
    </source>
</evidence>
<reference evidence="3 4" key="1">
    <citation type="journal article" date="2015" name="Genome Announc.">
        <title>Expanding the biotechnology potential of lactobacilli through comparative genomics of 213 strains and associated genera.</title>
        <authorList>
            <person name="Sun Z."/>
            <person name="Harris H.M."/>
            <person name="McCann A."/>
            <person name="Guo C."/>
            <person name="Argimon S."/>
            <person name="Zhang W."/>
            <person name="Yang X."/>
            <person name="Jeffery I.B."/>
            <person name="Cooney J.C."/>
            <person name="Kagawa T.F."/>
            <person name="Liu W."/>
            <person name="Song Y."/>
            <person name="Salvetti E."/>
            <person name="Wrobel A."/>
            <person name="Rasinkangas P."/>
            <person name="Parkhill J."/>
            <person name="Rea M.C."/>
            <person name="O'Sullivan O."/>
            <person name="Ritari J."/>
            <person name="Douillard F.P."/>
            <person name="Paul Ross R."/>
            <person name="Yang R."/>
            <person name="Briner A.E."/>
            <person name="Felis G.E."/>
            <person name="de Vos W.M."/>
            <person name="Barrangou R."/>
            <person name="Klaenhammer T.R."/>
            <person name="Caufield P.W."/>
            <person name="Cui Y."/>
            <person name="Zhang H."/>
            <person name="O'Toole P.W."/>
        </authorList>
    </citation>
    <scope>NUCLEOTIDE SEQUENCE [LARGE SCALE GENOMIC DNA]</scope>
    <source>
        <strain evidence="3 4">DSM 20452</strain>
    </source>
</reference>
<gene>
    <name evidence="3" type="ORF">FC48_GL001844</name>
</gene>
<organism evidence="3 4">
    <name type="scientific">Ligilactobacillus murinus DSM 20452 = NBRC 14221</name>
    <dbReference type="NCBI Taxonomy" id="1423772"/>
    <lineage>
        <taxon>Bacteria</taxon>
        <taxon>Bacillati</taxon>
        <taxon>Bacillota</taxon>
        <taxon>Bacilli</taxon>
        <taxon>Lactobacillales</taxon>
        <taxon>Lactobacillaceae</taxon>
        <taxon>Ligilactobacillus</taxon>
    </lineage>
</organism>
<keyword evidence="2" id="KW-0472">Membrane</keyword>
<dbReference type="PATRIC" id="fig|1423772.3.peg.1966"/>
<feature type="transmembrane region" description="Helical" evidence="2">
    <location>
        <begin position="17"/>
        <end position="37"/>
    </location>
</feature>
<keyword evidence="2" id="KW-1133">Transmembrane helix</keyword>
<name>A0A0R2B560_9LACO</name>
<proteinExistence type="predicted"/>
<dbReference type="EMBL" id="AYYN01000176">
    <property type="protein sequence ID" value="KRM70316.1"/>
    <property type="molecule type" value="Genomic_DNA"/>
</dbReference>
<keyword evidence="2" id="KW-0812">Transmembrane</keyword>
<dbReference type="RefSeq" id="WP_056960568.1">
    <property type="nucleotide sequence ID" value="NZ_AYYN01000176.1"/>
</dbReference>
<protein>
    <submittedName>
        <fullName evidence="3">Uncharacterized protein</fullName>
    </submittedName>
</protein>
<evidence type="ECO:0000256" key="2">
    <source>
        <dbReference type="SAM" id="Phobius"/>
    </source>
</evidence>
<evidence type="ECO:0000313" key="4">
    <source>
        <dbReference type="Proteomes" id="UP000051612"/>
    </source>
</evidence>
<sequence length="211" mass="23461">MENKPTNDEVRRKTRSIILIILGILVVIAIVSSAIIYSNSDTDSDITAGVSSKENASKKEASSSSVKVDPIEVYNAPDNKIMPQDDGTITIEGKTAPNKKVNLEIYAATSGNPDNVYESTVSNKDGYFKFNFDNTKDPNLVNVIYCLDQDGSVEVGLLNDTNNYYDNKYLTLIKNENVDYDSFRNLYVQQHYKSHTSSDSSLTIDAEITFE</sequence>
<feature type="region of interest" description="Disordered" evidence="1">
    <location>
        <begin position="44"/>
        <end position="64"/>
    </location>
</feature>
<dbReference type="AlphaFoldDB" id="A0A0R2B560"/>
<dbReference type="Proteomes" id="UP000051612">
    <property type="component" value="Unassembled WGS sequence"/>
</dbReference>